<evidence type="ECO:0000313" key="7">
    <source>
        <dbReference type="Proteomes" id="UP000568839"/>
    </source>
</evidence>
<dbReference type="GO" id="GO:0046872">
    <property type="term" value="F:metal ion binding"/>
    <property type="evidence" value="ECO:0007669"/>
    <property type="project" value="UniProtKB-KW"/>
</dbReference>
<sequence length="200" mass="22343">MRYKIATPLLAAILLLCSGCGWLYESGSAENGTDLVEADLQINDFSYTNQHGETVTNEDLEGEYWLANMVFTRCPTVCNTLTPNMASLQGDLESEGVDATLVSFTVDPEFDDPEQLQSYGESYNADFSNWHFLGGYEEEEIQQLAGDSFMSPVEKAPEQNDIIHSTNFFLINPEGQVIRQYDGLDNDVDRIIDDIEALQS</sequence>
<dbReference type="InterPro" id="IPR003782">
    <property type="entry name" value="SCO1/SenC"/>
</dbReference>
<dbReference type="Gene3D" id="3.40.30.10">
    <property type="entry name" value="Glutaredoxin"/>
    <property type="match status" value="1"/>
</dbReference>
<feature type="disulfide bond" description="Redox-active" evidence="4">
    <location>
        <begin position="74"/>
        <end position="78"/>
    </location>
</feature>
<reference evidence="6 7" key="1">
    <citation type="submission" date="2020-08" db="EMBL/GenBank/DDBJ databases">
        <title>Genomic Encyclopedia of Type Strains, Phase IV (KMG-IV): sequencing the most valuable type-strain genomes for metagenomic binning, comparative biology and taxonomic classification.</title>
        <authorList>
            <person name="Goeker M."/>
        </authorList>
    </citation>
    <scope>NUCLEOTIDE SEQUENCE [LARGE SCALE GENOMIC DNA]</scope>
    <source>
        <strain evidence="6 7">DSM 21769</strain>
    </source>
</reference>
<gene>
    <name evidence="6" type="ORF">HNR44_000401</name>
</gene>
<evidence type="ECO:0000313" key="6">
    <source>
        <dbReference type="EMBL" id="MBB6448452.1"/>
    </source>
</evidence>
<evidence type="ECO:0000259" key="5">
    <source>
        <dbReference type="PROSITE" id="PS51352"/>
    </source>
</evidence>
<dbReference type="CDD" id="cd02968">
    <property type="entry name" value="SCO"/>
    <property type="match status" value="1"/>
</dbReference>
<keyword evidence="7" id="KW-1185">Reference proteome</keyword>
<dbReference type="InterPro" id="IPR036249">
    <property type="entry name" value="Thioredoxin-like_sf"/>
</dbReference>
<name>A0A841PWR1_9BACL</name>
<accession>A0A841PWR1</accession>
<dbReference type="PROSITE" id="PS51352">
    <property type="entry name" value="THIOREDOXIN_2"/>
    <property type="match status" value="1"/>
</dbReference>
<dbReference type="InterPro" id="IPR013766">
    <property type="entry name" value="Thioredoxin_domain"/>
</dbReference>
<feature type="binding site" evidence="3">
    <location>
        <position position="74"/>
    </location>
    <ligand>
        <name>Cu cation</name>
        <dbReference type="ChEBI" id="CHEBI:23378"/>
    </ligand>
</feature>
<organism evidence="6 7">
    <name type="scientific">Geomicrobium halophilum</name>
    <dbReference type="NCBI Taxonomy" id="549000"/>
    <lineage>
        <taxon>Bacteria</taxon>
        <taxon>Bacillati</taxon>
        <taxon>Bacillota</taxon>
        <taxon>Bacilli</taxon>
        <taxon>Bacillales</taxon>
        <taxon>Geomicrobium</taxon>
    </lineage>
</organism>
<dbReference type="AlphaFoldDB" id="A0A841PWR1"/>
<dbReference type="EMBL" id="JACHHJ010000001">
    <property type="protein sequence ID" value="MBB6448452.1"/>
    <property type="molecule type" value="Genomic_DNA"/>
</dbReference>
<dbReference type="Pfam" id="PF02630">
    <property type="entry name" value="SCO1-SenC"/>
    <property type="match status" value="1"/>
</dbReference>
<dbReference type="SUPFAM" id="SSF52833">
    <property type="entry name" value="Thioredoxin-like"/>
    <property type="match status" value="1"/>
</dbReference>
<feature type="binding site" evidence="3">
    <location>
        <position position="78"/>
    </location>
    <ligand>
        <name>Cu cation</name>
        <dbReference type="ChEBI" id="CHEBI:23378"/>
    </ligand>
</feature>
<evidence type="ECO:0000256" key="4">
    <source>
        <dbReference type="PIRSR" id="PIRSR603782-2"/>
    </source>
</evidence>
<dbReference type="Proteomes" id="UP000568839">
    <property type="component" value="Unassembled WGS sequence"/>
</dbReference>
<feature type="domain" description="Thioredoxin" evidence="5">
    <location>
        <begin position="36"/>
        <end position="200"/>
    </location>
</feature>
<keyword evidence="3" id="KW-0479">Metal-binding</keyword>
<evidence type="ECO:0000256" key="1">
    <source>
        <dbReference type="ARBA" id="ARBA00010996"/>
    </source>
</evidence>
<dbReference type="PANTHER" id="PTHR12151">
    <property type="entry name" value="ELECTRON TRANSPORT PROTIN SCO1/SENC FAMILY MEMBER"/>
    <property type="match status" value="1"/>
</dbReference>
<evidence type="ECO:0000256" key="3">
    <source>
        <dbReference type="PIRSR" id="PIRSR603782-1"/>
    </source>
</evidence>
<protein>
    <submittedName>
        <fullName evidence="6">Protein SCO1/2</fullName>
    </submittedName>
</protein>
<comment type="similarity">
    <text evidence="1">Belongs to the SCO1/2 family.</text>
</comment>
<feature type="binding site" evidence="3">
    <location>
        <position position="164"/>
    </location>
    <ligand>
        <name>Cu cation</name>
        <dbReference type="ChEBI" id="CHEBI:23378"/>
    </ligand>
</feature>
<proteinExistence type="inferred from homology"/>
<keyword evidence="4" id="KW-1015">Disulfide bond</keyword>
<dbReference type="RefSeq" id="WP_184402443.1">
    <property type="nucleotide sequence ID" value="NZ_JACHHJ010000001.1"/>
</dbReference>
<keyword evidence="2 3" id="KW-0186">Copper</keyword>
<evidence type="ECO:0000256" key="2">
    <source>
        <dbReference type="ARBA" id="ARBA00023008"/>
    </source>
</evidence>
<dbReference type="PANTHER" id="PTHR12151:SF25">
    <property type="entry name" value="LINALOOL DEHYDRATASE_ISOMERASE DOMAIN-CONTAINING PROTEIN"/>
    <property type="match status" value="1"/>
</dbReference>
<comment type="caution">
    <text evidence="6">The sequence shown here is derived from an EMBL/GenBank/DDBJ whole genome shotgun (WGS) entry which is preliminary data.</text>
</comment>